<dbReference type="OrthoDB" id="10406153at2759"/>
<proteinExistence type="predicted"/>
<dbReference type="AlphaFoldDB" id="A0A1J9PDD7"/>
<protein>
    <submittedName>
        <fullName evidence="1">Uncharacterized protein</fullName>
    </submittedName>
</protein>
<dbReference type="Proteomes" id="UP000182235">
    <property type="component" value="Unassembled WGS sequence"/>
</dbReference>
<organism evidence="1 2">
    <name type="scientific">Emergomyces pasteurianus Ep9510</name>
    <dbReference type="NCBI Taxonomy" id="1447872"/>
    <lineage>
        <taxon>Eukaryota</taxon>
        <taxon>Fungi</taxon>
        <taxon>Dikarya</taxon>
        <taxon>Ascomycota</taxon>
        <taxon>Pezizomycotina</taxon>
        <taxon>Eurotiomycetes</taxon>
        <taxon>Eurotiomycetidae</taxon>
        <taxon>Onygenales</taxon>
        <taxon>Ajellomycetaceae</taxon>
        <taxon>Emergomyces</taxon>
    </lineage>
</organism>
<dbReference type="EMBL" id="LGRN01000249">
    <property type="protein sequence ID" value="OJD14030.1"/>
    <property type="molecule type" value="Genomic_DNA"/>
</dbReference>
<reference evidence="1 2" key="1">
    <citation type="submission" date="2015-07" db="EMBL/GenBank/DDBJ databases">
        <title>Emmonsia species relationships and genome sequence.</title>
        <authorList>
            <consortium name="The Broad Institute Genomics Platform"/>
            <person name="Cuomo C.A."/>
            <person name="Munoz J.F."/>
            <person name="Imamovic A."/>
            <person name="Priest M.E."/>
            <person name="Young S."/>
            <person name="Clay O.K."/>
            <person name="McEwen J.G."/>
        </authorList>
    </citation>
    <scope>NUCLEOTIDE SEQUENCE [LARGE SCALE GENOMIC DNA]</scope>
    <source>
        <strain evidence="1 2">UAMH 9510</strain>
    </source>
</reference>
<comment type="caution">
    <text evidence="1">The sequence shown here is derived from an EMBL/GenBank/DDBJ whole genome shotgun (WGS) entry which is preliminary data.</text>
</comment>
<sequence>MPANLKVPRLELIHHIFNRSEIAFVANYSKQTITRIRHNLKAFGNVSAPRNGAERPLRTLTEETDSMSE</sequence>
<dbReference type="VEuPathDB" id="FungiDB:AJ78_05577"/>
<evidence type="ECO:0000313" key="1">
    <source>
        <dbReference type="EMBL" id="OJD14030.1"/>
    </source>
</evidence>
<name>A0A1J9PDD7_9EURO</name>
<keyword evidence="2" id="KW-1185">Reference proteome</keyword>
<evidence type="ECO:0000313" key="2">
    <source>
        <dbReference type="Proteomes" id="UP000182235"/>
    </source>
</evidence>
<gene>
    <name evidence="1" type="ORF">AJ78_05577</name>
</gene>
<accession>A0A1J9PDD7</accession>